<dbReference type="SUPFAM" id="SSF81383">
    <property type="entry name" value="F-box domain"/>
    <property type="match status" value="1"/>
</dbReference>
<dbReference type="InterPro" id="IPR032675">
    <property type="entry name" value="LRR_dom_sf"/>
</dbReference>
<feature type="non-terminal residue" evidence="2">
    <location>
        <position position="1"/>
    </location>
</feature>
<proteinExistence type="predicted"/>
<dbReference type="GO" id="GO:0005737">
    <property type="term" value="C:cytoplasm"/>
    <property type="evidence" value="ECO:0007669"/>
    <property type="project" value="TreeGrafter"/>
</dbReference>
<evidence type="ECO:0000259" key="1">
    <source>
        <dbReference type="PROSITE" id="PS50181"/>
    </source>
</evidence>
<dbReference type="Gene3D" id="3.80.10.10">
    <property type="entry name" value="Ribonuclease Inhibitor"/>
    <property type="match status" value="2"/>
</dbReference>
<dbReference type="InParanoid" id="A0A3N4L1Q6"/>
<evidence type="ECO:0000313" key="3">
    <source>
        <dbReference type="Proteomes" id="UP000277580"/>
    </source>
</evidence>
<dbReference type="InterPro" id="IPR001810">
    <property type="entry name" value="F-box_dom"/>
</dbReference>
<dbReference type="EMBL" id="ML119113">
    <property type="protein sequence ID" value="RPB15432.1"/>
    <property type="molecule type" value="Genomic_DNA"/>
</dbReference>
<keyword evidence="3" id="KW-1185">Reference proteome</keyword>
<feature type="non-terminal residue" evidence="2">
    <location>
        <position position="451"/>
    </location>
</feature>
<dbReference type="PANTHER" id="PTHR13382">
    <property type="entry name" value="MITOCHONDRIAL ATP SYNTHASE COUPLING FACTOR B"/>
    <property type="match status" value="1"/>
</dbReference>
<dbReference type="InterPro" id="IPR006553">
    <property type="entry name" value="Leu-rich_rpt_Cys-con_subtyp"/>
</dbReference>
<dbReference type="SUPFAM" id="SSF52047">
    <property type="entry name" value="RNI-like"/>
    <property type="match status" value="1"/>
</dbReference>
<sequence length="451" mass="48088">LPPELKLHILRHLSTPDLLRTAATSRDFHTLTRDGQLWSTLDTTTYYTRIPAAQLASLITTAGPFIRHLNLRGCHQLAADWRQDAAYYVPHNLHTAVLEGAQPSKAALGYIVHHNTNLVRLDIAGCRALTYSVARLIAQSLPALQAADISWCTGLEPRGLRRIVEGCTALRELRACGVNGFDDTAVMAAIHAANRLTTLNMNSCAALSDDAIRTLCLGPYHHHGSGGAGAPPPPRKLVRLSVSACPRLTDAALHVLAAHAPHLEGFEAAGNTGLTDAGLVALFGGAKALSHVDLEGCVSVSDASLTALSRAGRVVYLNVGGCGEVGDVGVVDVLRRCGGVRGVEVDGTAVTDRVLDEAVRAVRYRGVGEVAVAVYDCAGVTWEGVRGVMAQNWGGGGGRVKVKCYFGWQAVVDTHWERCGRGEVAEAEKVERAWAVFMGGGEEGGRRRRRR</sequence>
<reference evidence="2 3" key="1">
    <citation type="journal article" date="2018" name="Nat. Ecol. Evol.">
        <title>Pezizomycetes genomes reveal the molecular basis of ectomycorrhizal truffle lifestyle.</title>
        <authorList>
            <person name="Murat C."/>
            <person name="Payen T."/>
            <person name="Noel B."/>
            <person name="Kuo A."/>
            <person name="Morin E."/>
            <person name="Chen J."/>
            <person name="Kohler A."/>
            <person name="Krizsan K."/>
            <person name="Balestrini R."/>
            <person name="Da Silva C."/>
            <person name="Montanini B."/>
            <person name="Hainaut M."/>
            <person name="Levati E."/>
            <person name="Barry K.W."/>
            <person name="Belfiori B."/>
            <person name="Cichocki N."/>
            <person name="Clum A."/>
            <person name="Dockter R.B."/>
            <person name="Fauchery L."/>
            <person name="Guy J."/>
            <person name="Iotti M."/>
            <person name="Le Tacon F."/>
            <person name="Lindquist E.A."/>
            <person name="Lipzen A."/>
            <person name="Malagnac F."/>
            <person name="Mello A."/>
            <person name="Molinier V."/>
            <person name="Miyauchi S."/>
            <person name="Poulain J."/>
            <person name="Riccioni C."/>
            <person name="Rubini A."/>
            <person name="Sitrit Y."/>
            <person name="Splivallo R."/>
            <person name="Traeger S."/>
            <person name="Wang M."/>
            <person name="Zifcakova L."/>
            <person name="Wipf D."/>
            <person name="Zambonelli A."/>
            <person name="Paolocci F."/>
            <person name="Nowrousian M."/>
            <person name="Ottonello S."/>
            <person name="Baldrian P."/>
            <person name="Spatafora J.W."/>
            <person name="Henrissat B."/>
            <person name="Nagy L.G."/>
            <person name="Aury J.M."/>
            <person name="Wincker P."/>
            <person name="Grigoriev I.V."/>
            <person name="Bonfante P."/>
            <person name="Martin F.M."/>
        </authorList>
    </citation>
    <scope>NUCLEOTIDE SEQUENCE [LARGE SCALE GENOMIC DNA]</scope>
    <source>
        <strain evidence="2 3">CCBAS932</strain>
    </source>
</reference>
<dbReference type="Pfam" id="PF12937">
    <property type="entry name" value="F-box-like"/>
    <property type="match status" value="1"/>
</dbReference>
<name>A0A3N4L1Q6_9PEZI</name>
<dbReference type="STRING" id="1392247.A0A3N4L1Q6"/>
<gene>
    <name evidence="2" type="ORF">P167DRAFT_464185</name>
</gene>
<dbReference type="OrthoDB" id="550575at2759"/>
<dbReference type="PROSITE" id="PS50181">
    <property type="entry name" value="FBOX"/>
    <property type="match status" value="1"/>
</dbReference>
<accession>A0A3N4L1Q6</accession>
<dbReference type="SMART" id="SM00367">
    <property type="entry name" value="LRR_CC"/>
    <property type="match status" value="8"/>
</dbReference>
<feature type="domain" description="F-box" evidence="1">
    <location>
        <begin position="1"/>
        <end position="41"/>
    </location>
</feature>
<dbReference type="AlphaFoldDB" id="A0A3N4L1Q6"/>
<dbReference type="InterPro" id="IPR036047">
    <property type="entry name" value="F-box-like_dom_sf"/>
</dbReference>
<dbReference type="InterPro" id="IPR050648">
    <property type="entry name" value="F-box_LRR-repeat"/>
</dbReference>
<dbReference type="Proteomes" id="UP000277580">
    <property type="component" value="Unassembled WGS sequence"/>
</dbReference>
<organism evidence="2 3">
    <name type="scientific">Morchella conica CCBAS932</name>
    <dbReference type="NCBI Taxonomy" id="1392247"/>
    <lineage>
        <taxon>Eukaryota</taxon>
        <taxon>Fungi</taxon>
        <taxon>Dikarya</taxon>
        <taxon>Ascomycota</taxon>
        <taxon>Pezizomycotina</taxon>
        <taxon>Pezizomycetes</taxon>
        <taxon>Pezizales</taxon>
        <taxon>Morchellaceae</taxon>
        <taxon>Morchella</taxon>
    </lineage>
</organism>
<protein>
    <submittedName>
        <fullName evidence="2">RNI-like protein</fullName>
    </submittedName>
</protein>
<dbReference type="SMART" id="SM00256">
    <property type="entry name" value="FBOX"/>
    <property type="match status" value="1"/>
</dbReference>
<evidence type="ECO:0000313" key="2">
    <source>
        <dbReference type="EMBL" id="RPB15432.1"/>
    </source>
</evidence>